<dbReference type="InterPro" id="IPR016032">
    <property type="entry name" value="Sig_transdc_resp-reg_C-effctor"/>
</dbReference>
<dbReference type="PANTHER" id="PTHR44688">
    <property type="entry name" value="DNA-BINDING TRANSCRIPTIONAL ACTIVATOR DEVR_DOSR"/>
    <property type="match status" value="1"/>
</dbReference>
<dbReference type="SUPFAM" id="SSF75516">
    <property type="entry name" value="Pheromone-binding domain of LuxR-like quorum-sensing transcription factors"/>
    <property type="match status" value="1"/>
</dbReference>
<reference evidence="5" key="1">
    <citation type="submission" date="2018-06" db="EMBL/GenBank/DDBJ databases">
        <authorList>
            <person name="Zhirakovskaya E."/>
        </authorList>
    </citation>
    <scope>NUCLEOTIDE SEQUENCE</scope>
</reference>
<protein>
    <recommendedName>
        <fullName evidence="4">HTH luxR-type domain-containing protein</fullName>
    </recommendedName>
</protein>
<dbReference type="AlphaFoldDB" id="A0A3B0TXE8"/>
<evidence type="ECO:0000256" key="1">
    <source>
        <dbReference type="ARBA" id="ARBA00023015"/>
    </source>
</evidence>
<sequence length="241" mass="26539">MRNYSVADFTADLTASPCADSVWHSTTGFFNQFGIDGLVYLDADGENFTLRSTLPQSWHQHYVDSNYHEVDPFAKICCTSTSPTPILTGADNLDLYPHLSKSQKKLVQEAGETGFTAGFSSCFRTISTNGFGGWNLMSSEGKKASDATIKEYGNLLHLAAFCAHQALAKSPRSAPKTNLSAREIECLQWLATGLRTQQIAHKMGLKPVTIEFHFRKARQKLEVSTREHALAKALSFGLISL</sequence>
<evidence type="ECO:0000256" key="2">
    <source>
        <dbReference type="ARBA" id="ARBA00023125"/>
    </source>
</evidence>
<name>A0A3B0TXE8_9ZZZZ</name>
<feature type="domain" description="HTH luxR-type" evidence="4">
    <location>
        <begin position="172"/>
        <end position="237"/>
    </location>
</feature>
<dbReference type="InterPro" id="IPR000792">
    <property type="entry name" value="Tscrpt_reg_LuxR_C"/>
</dbReference>
<dbReference type="Gene3D" id="1.10.10.10">
    <property type="entry name" value="Winged helix-like DNA-binding domain superfamily/Winged helix DNA-binding domain"/>
    <property type="match status" value="1"/>
</dbReference>
<keyword evidence="2" id="KW-0238">DNA-binding</keyword>
<dbReference type="SMART" id="SM00421">
    <property type="entry name" value="HTH_LUXR"/>
    <property type="match status" value="1"/>
</dbReference>
<keyword evidence="1" id="KW-0805">Transcription regulation</keyword>
<dbReference type="EMBL" id="UOEQ01000428">
    <property type="protein sequence ID" value="VAW22708.1"/>
    <property type="molecule type" value="Genomic_DNA"/>
</dbReference>
<evidence type="ECO:0000256" key="3">
    <source>
        <dbReference type="ARBA" id="ARBA00023163"/>
    </source>
</evidence>
<evidence type="ECO:0000259" key="4">
    <source>
        <dbReference type="PROSITE" id="PS50043"/>
    </source>
</evidence>
<accession>A0A3B0TXE8</accession>
<dbReference type="InterPro" id="IPR036693">
    <property type="entry name" value="TF_LuxR_autoind-bd_dom_sf"/>
</dbReference>
<dbReference type="SUPFAM" id="SSF46894">
    <property type="entry name" value="C-terminal effector domain of the bipartite response regulators"/>
    <property type="match status" value="1"/>
</dbReference>
<dbReference type="Gene3D" id="3.30.450.80">
    <property type="entry name" value="Transcription factor LuxR-like, autoinducer-binding domain"/>
    <property type="match status" value="1"/>
</dbReference>
<keyword evidence="3" id="KW-0804">Transcription</keyword>
<dbReference type="GO" id="GO:0003677">
    <property type="term" value="F:DNA binding"/>
    <property type="evidence" value="ECO:0007669"/>
    <property type="project" value="UniProtKB-KW"/>
</dbReference>
<dbReference type="InterPro" id="IPR005143">
    <property type="entry name" value="TF_LuxR_autoind-bd_dom"/>
</dbReference>
<dbReference type="Pfam" id="PF03472">
    <property type="entry name" value="Autoind_bind"/>
    <property type="match status" value="1"/>
</dbReference>
<dbReference type="PRINTS" id="PR00038">
    <property type="entry name" value="HTHLUXR"/>
</dbReference>
<dbReference type="Pfam" id="PF00196">
    <property type="entry name" value="GerE"/>
    <property type="match status" value="1"/>
</dbReference>
<organism evidence="5">
    <name type="scientific">hydrothermal vent metagenome</name>
    <dbReference type="NCBI Taxonomy" id="652676"/>
    <lineage>
        <taxon>unclassified sequences</taxon>
        <taxon>metagenomes</taxon>
        <taxon>ecological metagenomes</taxon>
    </lineage>
</organism>
<dbReference type="PANTHER" id="PTHR44688:SF16">
    <property type="entry name" value="DNA-BINDING TRANSCRIPTIONAL ACTIVATOR DEVR_DOSR"/>
    <property type="match status" value="1"/>
</dbReference>
<proteinExistence type="predicted"/>
<dbReference type="InterPro" id="IPR036388">
    <property type="entry name" value="WH-like_DNA-bd_sf"/>
</dbReference>
<evidence type="ECO:0000313" key="5">
    <source>
        <dbReference type="EMBL" id="VAW22708.1"/>
    </source>
</evidence>
<dbReference type="GO" id="GO:0006355">
    <property type="term" value="P:regulation of DNA-templated transcription"/>
    <property type="evidence" value="ECO:0007669"/>
    <property type="project" value="InterPro"/>
</dbReference>
<gene>
    <name evidence="5" type="ORF">MNBD_ALPHA11-88</name>
</gene>
<dbReference type="CDD" id="cd06170">
    <property type="entry name" value="LuxR_C_like"/>
    <property type="match status" value="1"/>
</dbReference>
<dbReference type="PROSITE" id="PS50043">
    <property type="entry name" value="HTH_LUXR_2"/>
    <property type="match status" value="1"/>
</dbReference>